<protein>
    <submittedName>
        <fullName evidence="2">Uncharacterized protein</fullName>
    </submittedName>
</protein>
<dbReference type="OrthoDB" id="3633204at2"/>
<name>A0A8H9J0K8_9PSEU</name>
<evidence type="ECO:0000313" key="2">
    <source>
        <dbReference type="EMBL" id="GHF59396.1"/>
    </source>
</evidence>
<reference evidence="2" key="2">
    <citation type="submission" date="2020-09" db="EMBL/GenBank/DDBJ databases">
        <authorList>
            <person name="Sun Q."/>
            <person name="Zhou Y."/>
        </authorList>
    </citation>
    <scope>NUCLEOTIDE SEQUENCE</scope>
    <source>
        <strain evidence="2">CGMCC 4.7679</strain>
    </source>
</reference>
<reference evidence="2" key="1">
    <citation type="journal article" date="2014" name="Int. J. Syst. Evol. Microbiol.">
        <title>Complete genome sequence of Corynebacterium casei LMG S-19264T (=DSM 44701T), isolated from a smear-ripened cheese.</title>
        <authorList>
            <consortium name="US DOE Joint Genome Institute (JGI-PGF)"/>
            <person name="Walter F."/>
            <person name="Albersmeier A."/>
            <person name="Kalinowski J."/>
            <person name="Ruckert C."/>
        </authorList>
    </citation>
    <scope>NUCLEOTIDE SEQUENCE</scope>
    <source>
        <strain evidence="2">CGMCC 4.7679</strain>
    </source>
</reference>
<organism evidence="2 3">
    <name type="scientific">Amycolatopsis bartoniae</name>
    <dbReference type="NCBI Taxonomy" id="941986"/>
    <lineage>
        <taxon>Bacteria</taxon>
        <taxon>Bacillati</taxon>
        <taxon>Actinomycetota</taxon>
        <taxon>Actinomycetes</taxon>
        <taxon>Pseudonocardiales</taxon>
        <taxon>Pseudonocardiaceae</taxon>
        <taxon>Amycolatopsis</taxon>
    </lineage>
</organism>
<evidence type="ECO:0000313" key="3">
    <source>
        <dbReference type="Proteomes" id="UP000658656"/>
    </source>
</evidence>
<evidence type="ECO:0000256" key="1">
    <source>
        <dbReference type="SAM" id="MobiDB-lite"/>
    </source>
</evidence>
<dbReference type="RefSeq" id="WP_145936043.1">
    <property type="nucleotide sequence ID" value="NZ_BNAV01000004.1"/>
</dbReference>
<dbReference type="Proteomes" id="UP000658656">
    <property type="component" value="Unassembled WGS sequence"/>
</dbReference>
<keyword evidence="3" id="KW-1185">Reference proteome</keyword>
<dbReference type="AlphaFoldDB" id="A0A8H9J0K8"/>
<gene>
    <name evidence="2" type="ORF">GCM10017566_36170</name>
</gene>
<proteinExistence type="predicted"/>
<accession>A0A8H9J0K8</accession>
<sequence length="65" mass="7050">MAAQWEPPRRPGTPSGGPAQQQARPGENTAIVPLGRPYGRPVTPVEFFRRMPTGGGTVYFKPSQD</sequence>
<dbReference type="EMBL" id="BNAV01000004">
    <property type="protein sequence ID" value="GHF59396.1"/>
    <property type="molecule type" value="Genomic_DNA"/>
</dbReference>
<comment type="caution">
    <text evidence="2">The sequence shown here is derived from an EMBL/GenBank/DDBJ whole genome shotgun (WGS) entry which is preliminary data.</text>
</comment>
<feature type="region of interest" description="Disordered" evidence="1">
    <location>
        <begin position="1"/>
        <end position="40"/>
    </location>
</feature>